<gene>
    <name evidence="3" type="ORF">PX52LOC_04997</name>
</gene>
<dbReference type="KEGG" id="lrs:PX52LOC_04997"/>
<name>A0A5C1AIA1_9BACT</name>
<keyword evidence="2" id="KW-0812">Transmembrane</keyword>
<evidence type="ECO:0000313" key="3">
    <source>
        <dbReference type="EMBL" id="QEL17983.1"/>
    </source>
</evidence>
<dbReference type="OrthoDB" id="278173at2"/>
<keyword evidence="2" id="KW-1133">Transmembrane helix</keyword>
<feature type="compositionally biased region" description="Pro residues" evidence="1">
    <location>
        <begin position="53"/>
        <end position="64"/>
    </location>
</feature>
<feature type="transmembrane region" description="Helical" evidence="2">
    <location>
        <begin position="207"/>
        <end position="228"/>
    </location>
</feature>
<feature type="region of interest" description="Disordered" evidence="1">
    <location>
        <begin position="35"/>
        <end position="145"/>
    </location>
</feature>
<proteinExistence type="predicted"/>
<evidence type="ECO:0000313" key="4">
    <source>
        <dbReference type="Proteomes" id="UP000324974"/>
    </source>
</evidence>
<reference evidence="4" key="1">
    <citation type="submission" date="2019-08" db="EMBL/GenBank/DDBJ databases">
        <title>Limnoglobus roseus gen. nov., sp. nov., a novel freshwater planctomycete with a giant genome from the family Gemmataceae.</title>
        <authorList>
            <person name="Kulichevskaya I.S."/>
            <person name="Naumoff D.G."/>
            <person name="Miroshnikov K."/>
            <person name="Ivanova A."/>
            <person name="Philippov D.A."/>
            <person name="Hakobyan A."/>
            <person name="Rijpstra I.C."/>
            <person name="Sinninghe Damste J.S."/>
            <person name="Liesack W."/>
            <person name="Dedysh S.N."/>
        </authorList>
    </citation>
    <scope>NUCLEOTIDE SEQUENCE [LARGE SCALE GENOMIC DNA]</scope>
    <source>
        <strain evidence="4">PX52</strain>
    </source>
</reference>
<accession>A0A5C1AIA1</accession>
<sequence length="432" mass="45700">MPIKVTCSQCGGILHAPDDSAGKRGRCPTCGTVLTISGETVPPPSQFGSPVPATNPPRSTPPASNPWGSLPGGPEEKYSAAPVGPAAAKPTYELAKESPPRPAPLPSPEPIPPSHGSRVPPDPRKYSVADPFAKPGRPKDEQAVTNRKWRRVRSGLGWLRVGVFFLLLSVVGYAVVPVLQTFNVTLPNESPGFLKIEGYSQTEEIRLFASVGPLVLGLLLFIIGRMGVSAAPAASHARGPAAFSSLATVIAFGGFLACAAITGLAMKDGKVIPQFTPDLSKPSPSAKLSAKATEWAEHLFLLVDEPTGQIQGFGAVAFVAFWLLAEVWFVAALGRMAASLHSPKAAGRVNRFVILVGVLMVVKVLVLVATQIYFKGWYEANVWAKWTALDPKWQTVGVSGALVLGGFILAVLYWRMIGGVRHAILEGVDPNG</sequence>
<dbReference type="Proteomes" id="UP000324974">
    <property type="component" value="Chromosome"/>
</dbReference>
<dbReference type="AlphaFoldDB" id="A0A5C1AIA1"/>
<feature type="transmembrane region" description="Helical" evidence="2">
    <location>
        <begin position="352"/>
        <end position="373"/>
    </location>
</feature>
<protein>
    <submittedName>
        <fullName evidence="3">Uncharacterized protein</fullName>
    </submittedName>
</protein>
<evidence type="ECO:0000256" key="1">
    <source>
        <dbReference type="SAM" id="MobiDB-lite"/>
    </source>
</evidence>
<feature type="transmembrane region" description="Helical" evidence="2">
    <location>
        <begin position="393"/>
        <end position="414"/>
    </location>
</feature>
<feature type="transmembrane region" description="Helical" evidence="2">
    <location>
        <begin position="157"/>
        <end position="176"/>
    </location>
</feature>
<organism evidence="3 4">
    <name type="scientific">Limnoglobus roseus</name>
    <dbReference type="NCBI Taxonomy" id="2598579"/>
    <lineage>
        <taxon>Bacteria</taxon>
        <taxon>Pseudomonadati</taxon>
        <taxon>Planctomycetota</taxon>
        <taxon>Planctomycetia</taxon>
        <taxon>Gemmatales</taxon>
        <taxon>Gemmataceae</taxon>
        <taxon>Limnoglobus</taxon>
    </lineage>
</organism>
<feature type="compositionally biased region" description="Pro residues" evidence="1">
    <location>
        <begin position="100"/>
        <end position="113"/>
    </location>
</feature>
<dbReference type="RefSeq" id="WP_149112526.1">
    <property type="nucleotide sequence ID" value="NZ_CP042425.1"/>
</dbReference>
<keyword evidence="4" id="KW-1185">Reference proteome</keyword>
<dbReference type="EMBL" id="CP042425">
    <property type="protein sequence ID" value="QEL17983.1"/>
    <property type="molecule type" value="Genomic_DNA"/>
</dbReference>
<evidence type="ECO:0000256" key="2">
    <source>
        <dbReference type="SAM" id="Phobius"/>
    </source>
</evidence>
<feature type="transmembrane region" description="Helical" evidence="2">
    <location>
        <begin position="310"/>
        <end position="331"/>
    </location>
</feature>
<feature type="transmembrane region" description="Helical" evidence="2">
    <location>
        <begin position="240"/>
        <end position="266"/>
    </location>
</feature>
<keyword evidence="2" id="KW-0472">Membrane</keyword>